<proteinExistence type="predicted"/>
<dbReference type="KEGG" id="cna:AB433_06500"/>
<organism evidence="1 2">
    <name type="scientific">Croceicoccus naphthovorans</name>
    <dbReference type="NCBI Taxonomy" id="1348774"/>
    <lineage>
        <taxon>Bacteria</taxon>
        <taxon>Pseudomonadati</taxon>
        <taxon>Pseudomonadota</taxon>
        <taxon>Alphaproteobacteria</taxon>
        <taxon>Sphingomonadales</taxon>
        <taxon>Erythrobacteraceae</taxon>
        <taxon>Croceicoccus</taxon>
    </lineage>
</organism>
<accession>A0A0G3XES9</accession>
<evidence type="ECO:0000313" key="2">
    <source>
        <dbReference type="Proteomes" id="UP000035287"/>
    </source>
</evidence>
<evidence type="ECO:0000313" key="1">
    <source>
        <dbReference type="EMBL" id="AKM09707.1"/>
    </source>
</evidence>
<dbReference type="AlphaFoldDB" id="A0A0G3XES9"/>
<sequence>MDWGSSGTADIVYDTTGGAFDPDTSQTQLVVPSGHSNAKFWIGGTSTSDEMSIGLVGHPYLQFISSGQVATSFVGANLETPWLEADPGDPFHVQCYETLSGKAMVSSNWTYFGAEFA</sequence>
<dbReference type="EMBL" id="CP011770">
    <property type="protein sequence ID" value="AKM09707.1"/>
    <property type="molecule type" value="Genomic_DNA"/>
</dbReference>
<dbReference type="Proteomes" id="UP000035287">
    <property type="component" value="Chromosome"/>
</dbReference>
<reference evidence="1 2" key="1">
    <citation type="submission" date="2015-06" db="EMBL/GenBank/DDBJ databases">
        <authorList>
            <person name="Zeng Y."/>
            <person name="Huang Y."/>
        </authorList>
    </citation>
    <scope>NUCLEOTIDE SEQUENCE [LARGE SCALE GENOMIC DNA]</scope>
    <source>
        <strain evidence="1 2">PQ-2</strain>
    </source>
</reference>
<keyword evidence="2" id="KW-1185">Reference proteome</keyword>
<gene>
    <name evidence="1" type="ORF">AB433_06500</name>
</gene>
<name>A0A0G3XES9_9SPHN</name>
<protein>
    <submittedName>
        <fullName evidence="1">Uncharacterized protein</fullName>
    </submittedName>
</protein>
<dbReference type="PATRIC" id="fig|1348774.3.peg.1360"/>